<feature type="compositionally biased region" description="Low complexity" evidence="1">
    <location>
        <begin position="1361"/>
        <end position="1371"/>
    </location>
</feature>
<feature type="compositionally biased region" description="Low complexity" evidence="1">
    <location>
        <begin position="1738"/>
        <end position="1756"/>
    </location>
</feature>
<evidence type="ECO:0000256" key="1">
    <source>
        <dbReference type="SAM" id="MobiDB-lite"/>
    </source>
</evidence>
<dbReference type="EMBL" id="JABEZW010000008">
    <property type="protein sequence ID" value="MBA0773662.1"/>
    <property type="molecule type" value="Genomic_DNA"/>
</dbReference>
<organism evidence="2 3">
    <name type="scientific">Gossypium trilobum</name>
    <dbReference type="NCBI Taxonomy" id="34281"/>
    <lineage>
        <taxon>Eukaryota</taxon>
        <taxon>Viridiplantae</taxon>
        <taxon>Streptophyta</taxon>
        <taxon>Embryophyta</taxon>
        <taxon>Tracheophyta</taxon>
        <taxon>Spermatophyta</taxon>
        <taxon>Magnoliopsida</taxon>
        <taxon>eudicotyledons</taxon>
        <taxon>Gunneridae</taxon>
        <taxon>Pentapetalae</taxon>
        <taxon>rosids</taxon>
        <taxon>malvids</taxon>
        <taxon>Malvales</taxon>
        <taxon>Malvaceae</taxon>
        <taxon>Malvoideae</taxon>
        <taxon>Gossypium</taxon>
    </lineage>
</organism>
<sequence>MRTRFLNVDYLSAFQSPAETLSFLNLPPPHFPPHTSNFIDDLLHFDSFLNLPLQTERLPIDAALSNFLSEAIPPFIDVDIRDFEDTRFPSGNASAKFSAESSLSLLIDELSIVKGASIMEITDELVFRKNLYNPAALPPTVLVFLDLDDFIDAQEEAMVCNEKEAGSQRTFGSEIQEEYNITCEADKDVRRLDVILFETPELDTFLVLSIDNAHFSEKEIEAFSGISEIDNNKDETGPILQFSDKIQESVYSVEDVISECNREQNIYMLEEDSSFGGRELLQHSTFPILEVDEISLGIMTSHSIDDVLPTAFESIESQLWTQENDVLTDSKELLGSIGNDILKFLSDLCLVEKYPEPELAFPEMFLDVNIICMVETPQADGNSELVMAKQDTGYLFPTNLVIFEEFQIFDVDSSQNFDVFLNRQITHEPEACNHMFKEDMNFKSFSELVVSHELVLVDETFKSLPIPVLSDHGRLRLPCTVIEELLSDLKPLPLSASDGIYLDWYILEDDKCSSKVHALFQNMMEEIDASSIDFEQESFEGRKLVSDFIFSDALTGSATEQYEEVPNVTFDSVPMLNDNLMAVASNKLQDNGFPKPGNSEQLAEKDDKRASLLFKTMSQFNDLAFFLNPQKSSTRENAGPEAMSSNPKAELPNVSSGRSVEACESTGLQSQVNGPDFFLNPQKSSAREDAAPAARSFNRKAESPNDLSGHSVEACAYTGLPLQVNDLDFFLNPQKSSTRDNAGPAAMSFNPRAELPNVSSGHSVEACASTGLLLQQWDIMVYNIKLPDDILALIENFEKCYLAILQNETELISFLGEDRYELLSLPKKKLMDCIKKKMARRNTSHGDEDIMAFVTLCAIKQMAWYMCFYGINAAHLYVDKLCRSLGCIKSRLSFLHSLIEDARGKVDKEITTSHPSLCVLRGILQSKTSSSNSKVLILAEQVFWWSLKSLLMSMGLSWNELSSFCTNANPSGAYKMDSQLISDCWLVSQENVSASFPFNKFNVIVEYGGFCGSSRVSSFPPKSVGLTHVHFLKIELDDSSASKALCEGVDIPQIAKKLTEGEFHSILALDSVNYENVEDLLNFVPIVDKHNKGSVGSGKEEEAYSLPLPVAVETNPNPQRLADIVIIVNMQNFDKEMIVSRRSTYQKILAMENEGAQVVERDSNLPVDVIISPAICLVWYDSRNIGRKAAISDETSSCLQLCIENIATNILTLLSFTFSGCFLVFEGGIGFLSTVMESSAGLYAAAASLGIDFQLFCSYSSESTDEIILNCIDYAAKTTRGPYPKMPDSETLAESFLTKFPSVNPLTAHAILSSGGMLVEFLQRSHERRIQAVQNYCVPDESIALFSALCKYGEREDSKSVMTDCSSSVSSGRNSDKCHYNVGSQGKQGKRKNSSNKVSTRMDESQHFEPVSKDEFLHPSGLSKQYDSWKSTGSEMFQDYKKLSSSLNDIFDQEQDFDFLPQIPGRYDSDIYEGPNMLKEAKNPKLDVPLKDNIWDYNLGENAGMLNSLDWQNTNSFENQREELTSEVTDFADSPMSGEDFSCFGNSNPFSSLVSEIEEDSTRKSKIARRLSFTKGSHTVFPYVSEINIGSDMLSSVTCPRQGLVGTNPNSDASPSNQENSIRDVLAQRSAACKGSLLKNDVSNHSATSLSRAILSNQPQLGSPWTIEFLNRIREKSRLRQQNLPSDTSASPFGRSGNIAKVPKRRSPSILEFFKYQGGNTPKKILEQRKQKRPPQASSSSKNEKTSSSLTQTSTPTDKRTRQTLSFEMNGSGSQTKLVWRDGGAHGLSKKLRY</sequence>
<feature type="compositionally biased region" description="Basic and acidic residues" evidence="1">
    <location>
        <begin position="1400"/>
        <end position="1413"/>
    </location>
</feature>
<proteinExistence type="predicted"/>
<feature type="compositionally biased region" description="Polar residues" evidence="1">
    <location>
        <begin position="1680"/>
        <end position="1691"/>
    </location>
</feature>
<dbReference type="GO" id="GO:0000712">
    <property type="term" value="P:resolution of meiotic recombination intermediates"/>
    <property type="evidence" value="ECO:0007669"/>
    <property type="project" value="TreeGrafter"/>
</dbReference>
<gene>
    <name evidence="2" type="ORF">Gotri_008922</name>
</gene>
<dbReference type="PANTHER" id="PTHR35764:SF1">
    <property type="entry name" value="PROTEIN SHORTAGE IN CHIASMATA 1"/>
    <property type="match status" value="1"/>
</dbReference>
<evidence type="ECO:0000313" key="2">
    <source>
        <dbReference type="EMBL" id="MBA0773662.1"/>
    </source>
</evidence>
<feature type="compositionally biased region" description="Polar residues" evidence="1">
    <location>
        <begin position="643"/>
        <end position="654"/>
    </location>
</feature>
<feature type="region of interest" description="Disordered" evidence="1">
    <location>
        <begin position="1721"/>
        <end position="1794"/>
    </location>
</feature>
<feature type="region of interest" description="Disordered" evidence="1">
    <location>
        <begin position="1679"/>
        <end position="1704"/>
    </location>
</feature>
<reference evidence="2 3" key="1">
    <citation type="journal article" date="2019" name="Genome Biol. Evol.">
        <title>Insights into the evolution of the New World diploid cottons (Gossypium, subgenus Houzingenia) based on genome sequencing.</title>
        <authorList>
            <person name="Grover C.E."/>
            <person name="Arick M.A. 2nd"/>
            <person name="Thrash A."/>
            <person name="Conover J.L."/>
            <person name="Sanders W.S."/>
            <person name="Peterson D.G."/>
            <person name="Frelichowski J.E."/>
            <person name="Scheffler J.A."/>
            <person name="Scheffler B.E."/>
            <person name="Wendel J.F."/>
        </authorList>
    </citation>
    <scope>NUCLEOTIDE SEQUENCE [LARGE SCALE GENOMIC DNA]</scope>
    <source>
        <strain evidence="2">8</strain>
        <tissue evidence="2">Leaf</tissue>
    </source>
</reference>
<feature type="region of interest" description="Disordered" evidence="1">
    <location>
        <begin position="682"/>
        <end position="708"/>
    </location>
</feature>
<dbReference type="PANTHER" id="PTHR35764">
    <property type="entry name" value="PROTEIN SHORTAGE IN CHIASMATA 1"/>
    <property type="match status" value="1"/>
</dbReference>
<name>A0A7J9EKU4_9ROSI</name>
<keyword evidence="3" id="KW-1185">Reference proteome</keyword>
<dbReference type="Proteomes" id="UP000593568">
    <property type="component" value="Unassembled WGS sequence"/>
</dbReference>
<accession>A0A7J9EKU4</accession>
<comment type="caution">
    <text evidence="2">The sequence shown here is derived from an EMBL/GenBank/DDBJ whole genome shotgun (WGS) entry which is preliminary data.</text>
</comment>
<feature type="region of interest" description="Disordered" evidence="1">
    <location>
        <begin position="1361"/>
        <end position="1413"/>
    </location>
</feature>
<protein>
    <recommendedName>
        <fullName evidence="4">Protein SHORTAGE IN CHIASMATA 1</fullName>
    </recommendedName>
</protein>
<evidence type="ECO:0000313" key="3">
    <source>
        <dbReference type="Proteomes" id="UP000593568"/>
    </source>
</evidence>
<feature type="compositionally biased region" description="Polar residues" evidence="1">
    <location>
        <begin position="1763"/>
        <end position="1777"/>
    </location>
</feature>
<evidence type="ECO:0008006" key="4">
    <source>
        <dbReference type="Google" id="ProtNLM"/>
    </source>
</evidence>
<feature type="region of interest" description="Disordered" evidence="1">
    <location>
        <begin position="632"/>
        <end position="654"/>
    </location>
</feature>
<dbReference type="InterPro" id="IPR038824">
    <property type="entry name" value="SHOC1-like"/>
</dbReference>